<feature type="chain" id="PRO_5043393856" evidence="2">
    <location>
        <begin position="18"/>
        <end position="122"/>
    </location>
</feature>
<proteinExistence type="predicted"/>
<accession>A0AAV2T6K1</accession>
<feature type="signal peptide" evidence="2">
    <location>
        <begin position="1"/>
        <end position="17"/>
    </location>
</feature>
<dbReference type="Proteomes" id="UP001497525">
    <property type="component" value="Unassembled WGS sequence"/>
</dbReference>
<evidence type="ECO:0000256" key="2">
    <source>
        <dbReference type="SAM" id="SignalP"/>
    </source>
</evidence>
<evidence type="ECO:0000256" key="1">
    <source>
        <dbReference type="SAM" id="MobiDB-lite"/>
    </source>
</evidence>
<dbReference type="AlphaFoldDB" id="A0AAV2T6K1"/>
<sequence>MVLLAIGVLLLVGTVCSEDQSSNEAWKMKMRKSVDETADAVQNYLTKRTEQIRKQFDEWIEEDDLESKISEILKILTKRLTKSLEKLLGKLDHKHGKGEKEDDDNDEDDDERKEEHEDDRSD</sequence>
<evidence type="ECO:0000313" key="4">
    <source>
        <dbReference type="Proteomes" id="UP001497525"/>
    </source>
</evidence>
<evidence type="ECO:0000313" key="3">
    <source>
        <dbReference type="EMBL" id="CAL5131807.1"/>
    </source>
</evidence>
<gene>
    <name evidence="3" type="ORF">CDAUBV1_LOCUS4346</name>
</gene>
<name>A0AAV2T6K1_CALDB</name>
<feature type="compositionally biased region" description="Basic and acidic residues" evidence="1">
    <location>
        <begin position="113"/>
        <end position="122"/>
    </location>
</feature>
<reference evidence="3" key="1">
    <citation type="submission" date="2024-06" db="EMBL/GenBank/DDBJ databases">
        <authorList>
            <person name="Liu X."/>
            <person name="Lenzi L."/>
            <person name="Haldenby T S."/>
            <person name="Uol C."/>
        </authorList>
    </citation>
    <scope>NUCLEOTIDE SEQUENCE</scope>
</reference>
<feature type="compositionally biased region" description="Acidic residues" evidence="1">
    <location>
        <begin position="101"/>
        <end position="112"/>
    </location>
</feature>
<comment type="caution">
    <text evidence="3">The sequence shown here is derived from an EMBL/GenBank/DDBJ whole genome shotgun (WGS) entry which is preliminary data.</text>
</comment>
<feature type="region of interest" description="Disordered" evidence="1">
    <location>
        <begin position="91"/>
        <end position="122"/>
    </location>
</feature>
<protein>
    <submittedName>
        <fullName evidence="3">Uncharacterized protein</fullName>
    </submittedName>
</protein>
<keyword evidence="2" id="KW-0732">Signal</keyword>
<dbReference type="EMBL" id="CAXLJL010000105">
    <property type="protein sequence ID" value="CAL5131807.1"/>
    <property type="molecule type" value="Genomic_DNA"/>
</dbReference>
<organism evidence="3 4">
    <name type="scientific">Calicophoron daubneyi</name>
    <name type="common">Rumen fluke</name>
    <name type="synonym">Paramphistomum daubneyi</name>
    <dbReference type="NCBI Taxonomy" id="300641"/>
    <lineage>
        <taxon>Eukaryota</taxon>
        <taxon>Metazoa</taxon>
        <taxon>Spiralia</taxon>
        <taxon>Lophotrochozoa</taxon>
        <taxon>Platyhelminthes</taxon>
        <taxon>Trematoda</taxon>
        <taxon>Digenea</taxon>
        <taxon>Plagiorchiida</taxon>
        <taxon>Pronocephalata</taxon>
        <taxon>Paramphistomoidea</taxon>
        <taxon>Paramphistomidae</taxon>
        <taxon>Calicophoron</taxon>
    </lineage>
</organism>